<dbReference type="EMBL" id="JANIIK010000524">
    <property type="protein sequence ID" value="KAJ3583174.1"/>
    <property type="molecule type" value="Genomic_DNA"/>
</dbReference>
<evidence type="ECO:0000256" key="1">
    <source>
        <dbReference type="SAM" id="MobiDB-lite"/>
    </source>
</evidence>
<feature type="compositionally biased region" description="Polar residues" evidence="1">
    <location>
        <begin position="19"/>
        <end position="44"/>
    </location>
</feature>
<feature type="region of interest" description="Disordered" evidence="1">
    <location>
        <begin position="1"/>
        <end position="138"/>
    </location>
</feature>
<gene>
    <name evidence="2" type="ORF">NHX12_034384</name>
</gene>
<dbReference type="AlphaFoldDB" id="A0A9Q0D6Q0"/>
<feature type="compositionally biased region" description="Polar residues" evidence="1">
    <location>
        <begin position="75"/>
        <end position="129"/>
    </location>
</feature>
<evidence type="ECO:0000313" key="2">
    <source>
        <dbReference type="EMBL" id="KAJ3583174.1"/>
    </source>
</evidence>
<reference evidence="2" key="1">
    <citation type="submission" date="2022-07" db="EMBL/GenBank/DDBJ databases">
        <title>Chromosome-level genome of Muraenolepis orangiensis.</title>
        <authorList>
            <person name="Kim J."/>
        </authorList>
    </citation>
    <scope>NUCLEOTIDE SEQUENCE</scope>
    <source>
        <strain evidence="2">KU_S4_2022</strain>
        <tissue evidence="2">Muscle</tissue>
    </source>
</reference>
<proteinExistence type="predicted"/>
<keyword evidence="3" id="KW-1185">Reference proteome</keyword>
<evidence type="ECO:0000313" key="3">
    <source>
        <dbReference type="Proteomes" id="UP001148018"/>
    </source>
</evidence>
<comment type="caution">
    <text evidence="2">The sequence shown here is derived from an EMBL/GenBank/DDBJ whole genome shotgun (WGS) entry which is preliminary data.</text>
</comment>
<organism evidence="2 3">
    <name type="scientific">Muraenolepis orangiensis</name>
    <name type="common">Patagonian moray cod</name>
    <dbReference type="NCBI Taxonomy" id="630683"/>
    <lineage>
        <taxon>Eukaryota</taxon>
        <taxon>Metazoa</taxon>
        <taxon>Chordata</taxon>
        <taxon>Craniata</taxon>
        <taxon>Vertebrata</taxon>
        <taxon>Euteleostomi</taxon>
        <taxon>Actinopterygii</taxon>
        <taxon>Neopterygii</taxon>
        <taxon>Teleostei</taxon>
        <taxon>Neoteleostei</taxon>
        <taxon>Acanthomorphata</taxon>
        <taxon>Zeiogadaria</taxon>
        <taxon>Gadariae</taxon>
        <taxon>Gadiformes</taxon>
        <taxon>Muraenolepidoidei</taxon>
        <taxon>Muraenolepididae</taxon>
        <taxon>Muraenolepis</taxon>
    </lineage>
</organism>
<name>A0A9Q0D6Q0_9TELE</name>
<sequence>MWVMRCHTDLTRPNHNDPLRSTVTEPVVMQQPSEEGSEDTSCTAHSPAGILVSLSKSSQWTAGAPSGHQELPVDSRSSQWTAGAPSGQQELPVDSRSSQWTAGAPSGQQELPVDSRSSQWTAGAPSGQQELPVDSRSP</sequence>
<dbReference type="Proteomes" id="UP001148018">
    <property type="component" value="Unassembled WGS sequence"/>
</dbReference>
<protein>
    <submittedName>
        <fullName evidence="2">Uncharacterized protein</fullName>
    </submittedName>
</protein>
<feature type="compositionally biased region" description="Basic and acidic residues" evidence="1">
    <location>
        <begin position="1"/>
        <end position="18"/>
    </location>
</feature>
<accession>A0A9Q0D6Q0</accession>